<dbReference type="GO" id="GO:0006526">
    <property type="term" value="P:L-arginine biosynthetic process"/>
    <property type="evidence" value="ECO:0007669"/>
    <property type="project" value="UniProtKB-UniPathway"/>
</dbReference>
<keyword evidence="9 10" id="KW-0804">Transcription</keyword>
<dbReference type="GO" id="GO:0034618">
    <property type="term" value="F:arginine binding"/>
    <property type="evidence" value="ECO:0007669"/>
    <property type="project" value="InterPro"/>
</dbReference>
<evidence type="ECO:0000256" key="7">
    <source>
        <dbReference type="ARBA" id="ARBA00023015"/>
    </source>
</evidence>
<keyword evidence="7 10" id="KW-0805">Transcription regulation</keyword>
<comment type="similarity">
    <text evidence="3 10">Belongs to the ArgR family.</text>
</comment>
<evidence type="ECO:0000256" key="8">
    <source>
        <dbReference type="ARBA" id="ARBA00023125"/>
    </source>
</evidence>
<dbReference type="GO" id="GO:0003700">
    <property type="term" value="F:DNA-binding transcription factor activity"/>
    <property type="evidence" value="ECO:0007669"/>
    <property type="project" value="UniProtKB-UniRule"/>
</dbReference>
<evidence type="ECO:0000256" key="4">
    <source>
        <dbReference type="ARBA" id="ARBA00021148"/>
    </source>
</evidence>
<dbReference type="InterPro" id="IPR036251">
    <property type="entry name" value="Arg_repress_C_sf"/>
</dbReference>
<dbReference type="InterPro" id="IPR036388">
    <property type="entry name" value="WH-like_DNA-bd_sf"/>
</dbReference>
<organism evidence="13 14">
    <name type="scientific">Aeromonas simiae</name>
    <dbReference type="NCBI Taxonomy" id="218936"/>
    <lineage>
        <taxon>Bacteria</taxon>
        <taxon>Pseudomonadati</taxon>
        <taxon>Pseudomonadota</taxon>
        <taxon>Gammaproteobacteria</taxon>
        <taxon>Aeromonadales</taxon>
        <taxon>Aeromonadaceae</taxon>
        <taxon>Aeromonas</taxon>
    </lineage>
</organism>
<dbReference type="SUPFAM" id="SSF55252">
    <property type="entry name" value="C-terminal domain of arginine repressor"/>
    <property type="match status" value="1"/>
</dbReference>
<dbReference type="InterPro" id="IPR020900">
    <property type="entry name" value="Arg_repress_DNA-bd"/>
</dbReference>
<dbReference type="UniPathway" id="UPA00068"/>
<dbReference type="InterPro" id="IPR036390">
    <property type="entry name" value="WH_DNA-bd_sf"/>
</dbReference>
<evidence type="ECO:0000259" key="12">
    <source>
        <dbReference type="Pfam" id="PF02863"/>
    </source>
</evidence>
<gene>
    <name evidence="10" type="primary">argR</name>
    <name evidence="13" type="ORF">FE240_15360</name>
</gene>
<keyword evidence="6 10" id="KW-0055">Arginine biosynthesis</keyword>
<evidence type="ECO:0000256" key="5">
    <source>
        <dbReference type="ARBA" id="ARBA00022490"/>
    </source>
</evidence>
<comment type="subcellular location">
    <subcellularLocation>
        <location evidence="1 10">Cytoplasm</location>
    </subcellularLocation>
</comment>
<feature type="domain" description="Arginine repressor C-terminal" evidence="12">
    <location>
        <begin position="101"/>
        <end position="163"/>
    </location>
</feature>
<comment type="function">
    <text evidence="10">Regulates arginine biosynthesis genes.</text>
</comment>
<reference evidence="13 14" key="1">
    <citation type="submission" date="2019-05" db="EMBL/GenBank/DDBJ databases">
        <title>OXA-830, a novel chromosomally encoded expanded-spectrum class D beta-lactamase in Aeromonas simiae.</title>
        <authorList>
            <person name="Zhou W."/>
            <person name="Chen Q."/>
        </authorList>
    </citation>
    <scope>NUCLEOTIDE SEQUENCE [LARGE SCALE GENOMIC DNA]</scope>
    <source>
        <strain evidence="13 14">A6</strain>
    </source>
</reference>
<evidence type="ECO:0000256" key="3">
    <source>
        <dbReference type="ARBA" id="ARBA00008316"/>
    </source>
</evidence>
<feature type="domain" description="Arginine repressor DNA-binding" evidence="11">
    <location>
        <begin position="29"/>
        <end position="90"/>
    </location>
</feature>
<dbReference type="EMBL" id="CP040449">
    <property type="protein sequence ID" value="QFI55943.1"/>
    <property type="molecule type" value="Genomic_DNA"/>
</dbReference>
<evidence type="ECO:0000256" key="9">
    <source>
        <dbReference type="ARBA" id="ARBA00023163"/>
    </source>
</evidence>
<evidence type="ECO:0000256" key="6">
    <source>
        <dbReference type="ARBA" id="ARBA00022571"/>
    </source>
</evidence>
<dbReference type="HAMAP" id="MF_00173">
    <property type="entry name" value="Arg_repressor"/>
    <property type="match status" value="1"/>
</dbReference>
<keyword evidence="8 10" id="KW-0238">DNA-binding</keyword>
<dbReference type="InterPro" id="IPR001669">
    <property type="entry name" value="Arg_repress"/>
</dbReference>
<dbReference type="PANTHER" id="PTHR34471:SF1">
    <property type="entry name" value="ARGININE REPRESSOR"/>
    <property type="match status" value="1"/>
</dbReference>
<comment type="pathway">
    <text evidence="2 10">Amino-acid biosynthesis; L-arginine biosynthesis [regulation].</text>
</comment>
<sequence>MPRMPARRCRMAKSLSNAGEIAHDTAQLEACRQIIARHCYSTQEEIRRELAHFGFPDISQSTVSRLLRRLGVAKAQNASGKKVYTIVDEQLENVDSTHSIHDMVKSVEHNQQLVLIHTTPGAATVVARMLDRHANPEIMGAVAGNDVVLVAPRHISRTRQTLEAVIRTLKAH</sequence>
<evidence type="ECO:0000256" key="10">
    <source>
        <dbReference type="HAMAP-Rule" id="MF_00173"/>
    </source>
</evidence>
<dbReference type="GO" id="GO:0003677">
    <property type="term" value="F:DNA binding"/>
    <property type="evidence" value="ECO:0007669"/>
    <property type="project" value="UniProtKB-KW"/>
</dbReference>
<dbReference type="InterPro" id="IPR020899">
    <property type="entry name" value="Arg_repress_C"/>
</dbReference>
<keyword evidence="10" id="KW-0678">Repressor</keyword>
<accession>A0A5J6X1K1</accession>
<dbReference type="GO" id="GO:1900079">
    <property type="term" value="P:regulation of arginine biosynthetic process"/>
    <property type="evidence" value="ECO:0007669"/>
    <property type="project" value="UniProtKB-UniRule"/>
</dbReference>
<evidence type="ECO:0000256" key="2">
    <source>
        <dbReference type="ARBA" id="ARBA00005040"/>
    </source>
</evidence>
<dbReference type="PANTHER" id="PTHR34471">
    <property type="entry name" value="ARGININE REPRESSOR"/>
    <property type="match status" value="1"/>
</dbReference>
<keyword evidence="10" id="KW-0028">Amino-acid biosynthesis</keyword>
<evidence type="ECO:0000313" key="13">
    <source>
        <dbReference type="EMBL" id="QFI55943.1"/>
    </source>
</evidence>
<keyword evidence="14" id="KW-1185">Reference proteome</keyword>
<dbReference type="Proteomes" id="UP000594034">
    <property type="component" value="Chromosome"/>
</dbReference>
<name>A0A5J6X1K1_9GAMM</name>
<dbReference type="AlphaFoldDB" id="A0A5J6X1K1"/>
<evidence type="ECO:0000256" key="1">
    <source>
        <dbReference type="ARBA" id="ARBA00004496"/>
    </source>
</evidence>
<dbReference type="Pfam" id="PF01316">
    <property type="entry name" value="Arg_repressor"/>
    <property type="match status" value="1"/>
</dbReference>
<proteinExistence type="inferred from homology"/>
<dbReference type="PRINTS" id="PR01467">
    <property type="entry name" value="ARGREPRESSOR"/>
</dbReference>
<dbReference type="GO" id="GO:0051259">
    <property type="term" value="P:protein complex oligomerization"/>
    <property type="evidence" value="ECO:0007669"/>
    <property type="project" value="InterPro"/>
</dbReference>
<keyword evidence="5 10" id="KW-0963">Cytoplasm</keyword>
<protein>
    <recommendedName>
        <fullName evidence="4 10">Arginine repressor</fullName>
    </recommendedName>
</protein>
<evidence type="ECO:0000313" key="14">
    <source>
        <dbReference type="Proteomes" id="UP000594034"/>
    </source>
</evidence>
<dbReference type="Pfam" id="PF02863">
    <property type="entry name" value="Arg_repressor_C"/>
    <property type="match status" value="1"/>
</dbReference>
<dbReference type="Gene3D" id="1.10.10.10">
    <property type="entry name" value="Winged helix-like DNA-binding domain superfamily/Winged helix DNA-binding domain"/>
    <property type="match status" value="1"/>
</dbReference>
<dbReference type="SUPFAM" id="SSF46785">
    <property type="entry name" value="Winged helix' DNA-binding domain"/>
    <property type="match status" value="1"/>
</dbReference>
<dbReference type="GO" id="GO:0005737">
    <property type="term" value="C:cytoplasm"/>
    <property type="evidence" value="ECO:0007669"/>
    <property type="project" value="UniProtKB-SubCell"/>
</dbReference>
<dbReference type="KEGG" id="asim:FE240_15360"/>
<dbReference type="Gene3D" id="3.30.1360.40">
    <property type="match status" value="1"/>
</dbReference>
<evidence type="ECO:0000259" key="11">
    <source>
        <dbReference type="Pfam" id="PF01316"/>
    </source>
</evidence>